<dbReference type="InterPro" id="IPR021109">
    <property type="entry name" value="Peptidase_aspartic_dom_sf"/>
</dbReference>
<dbReference type="Proteomes" id="UP000012960">
    <property type="component" value="Unplaced"/>
</dbReference>
<dbReference type="EnsemblPlants" id="Ma07_t20000.1">
    <property type="protein sequence ID" value="Ma07_p20000.1"/>
    <property type="gene ID" value="Ma07_g20000"/>
</dbReference>
<dbReference type="CDD" id="cd00303">
    <property type="entry name" value="retropepsin_like"/>
    <property type="match status" value="1"/>
</dbReference>
<evidence type="ECO:0000313" key="3">
    <source>
        <dbReference type="Proteomes" id="UP000012960"/>
    </source>
</evidence>
<evidence type="ECO:0000256" key="1">
    <source>
        <dbReference type="SAM" id="MobiDB-lite"/>
    </source>
</evidence>
<dbReference type="GeneID" id="103992258"/>
<dbReference type="Gene3D" id="2.40.70.10">
    <property type="entry name" value="Acid Proteases"/>
    <property type="match status" value="1"/>
</dbReference>
<feature type="compositionally biased region" description="Basic and acidic residues" evidence="1">
    <location>
        <begin position="316"/>
        <end position="328"/>
    </location>
</feature>
<dbReference type="AlphaFoldDB" id="A0A804JXN7"/>
<feature type="region of interest" description="Disordered" evidence="1">
    <location>
        <begin position="315"/>
        <end position="346"/>
    </location>
</feature>
<feature type="region of interest" description="Disordered" evidence="1">
    <location>
        <begin position="1"/>
        <end position="41"/>
    </location>
</feature>
<dbReference type="Gramene" id="Ma07_t20000.1">
    <property type="protein sequence ID" value="Ma07_p20000.1"/>
    <property type="gene ID" value="Ma07_g20000"/>
</dbReference>
<dbReference type="PANTHER" id="PTHR33240:SF8">
    <property type="entry name" value="OS03G0439900 PROTEIN"/>
    <property type="match status" value="1"/>
</dbReference>
<evidence type="ECO:0000313" key="2">
    <source>
        <dbReference type="EnsemblPlants" id="Ma07_p20000.1"/>
    </source>
</evidence>
<name>A0A804JXN7_MUSAM</name>
<dbReference type="InParanoid" id="A0A804JXN7"/>
<proteinExistence type="predicted"/>
<reference evidence="2" key="1">
    <citation type="submission" date="2021-05" db="UniProtKB">
        <authorList>
            <consortium name="EnsemblPlants"/>
        </authorList>
    </citation>
    <scope>IDENTIFICATION</scope>
    <source>
        <strain evidence="2">subsp. malaccensis</strain>
    </source>
</reference>
<protein>
    <submittedName>
        <fullName evidence="2">Uncharacterized protein</fullName>
    </submittedName>
</protein>
<sequence length="372" mass="41534">MAGKREEHKRVRLEPAQGQPSATSRHRLDRPDPSALRTPLPSLGASRTEIFLQIREKGLLRAPNLMKSSRELADQSKYCRFHRQSGHDTEECCKLKRQIEELVRREHLGRYIRQDRELSPHSVGPVERQIDVITGGPASGGNSMSGRKAYTRSVRVDAPEGAERSEHDDALVITARIAYAQVRMIMIDMGSSTDVLYLEAFQKLGLAKEALEPMCLALTGFTGDSISPLGAVTLPLTLGGPPITKTVMSTFLVVDLPTAYNTILGRPTLNKIRAVVSTYHQTVKFSTHAGTGEVWGSPRESRQCYLTTVSLHKKAKTEQPLEDHRETKQPTPHLEPTAPTCNIPLMKDRPDRTIKIRLELPEQKRKQLVGFL</sequence>
<accession>A0A804JXN7</accession>
<dbReference type="PANTHER" id="PTHR33240">
    <property type="entry name" value="OS08G0508500 PROTEIN"/>
    <property type="match status" value="1"/>
</dbReference>
<feature type="compositionally biased region" description="Basic and acidic residues" evidence="1">
    <location>
        <begin position="1"/>
        <end position="13"/>
    </location>
</feature>
<organism evidence="2 3">
    <name type="scientific">Musa acuminata subsp. malaccensis</name>
    <name type="common">Wild banana</name>
    <name type="synonym">Musa malaccensis</name>
    <dbReference type="NCBI Taxonomy" id="214687"/>
    <lineage>
        <taxon>Eukaryota</taxon>
        <taxon>Viridiplantae</taxon>
        <taxon>Streptophyta</taxon>
        <taxon>Embryophyta</taxon>
        <taxon>Tracheophyta</taxon>
        <taxon>Spermatophyta</taxon>
        <taxon>Magnoliopsida</taxon>
        <taxon>Liliopsida</taxon>
        <taxon>Zingiberales</taxon>
        <taxon>Musaceae</taxon>
        <taxon>Musa</taxon>
    </lineage>
</organism>
<dbReference type="OMA" id="TEECCKL"/>
<keyword evidence="3" id="KW-1185">Reference proteome</keyword>
<dbReference type="OrthoDB" id="1724165at2759"/>